<keyword evidence="21" id="KW-1185">Reference proteome</keyword>
<evidence type="ECO:0000256" key="13">
    <source>
        <dbReference type="ARBA" id="ARBA00022777"/>
    </source>
</evidence>
<dbReference type="Pfam" id="PF02283">
    <property type="entry name" value="CobU"/>
    <property type="match status" value="1"/>
</dbReference>
<dbReference type="NCBIfam" id="NF004469">
    <property type="entry name" value="PRK05800.1"/>
    <property type="match status" value="1"/>
</dbReference>
<evidence type="ECO:0000256" key="9">
    <source>
        <dbReference type="ARBA" id="ARBA00012523"/>
    </source>
</evidence>
<dbReference type="PANTHER" id="PTHR34848:SF1">
    <property type="entry name" value="BIFUNCTIONAL ADENOSYLCOBALAMIN BIOSYNTHESIS PROTEIN COBU"/>
    <property type="match status" value="1"/>
</dbReference>
<evidence type="ECO:0000313" key="21">
    <source>
        <dbReference type="Proteomes" id="UP000012313"/>
    </source>
</evidence>
<dbReference type="InterPro" id="IPR027417">
    <property type="entry name" value="P-loop_NTPase"/>
</dbReference>
<feature type="binding site" evidence="19">
    <location>
        <position position="86"/>
    </location>
    <ligand>
        <name>GTP</name>
        <dbReference type="ChEBI" id="CHEBI:37565"/>
    </ligand>
</feature>
<evidence type="ECO:0000256" key="4">
    <source>
        <dbReference type="ARBA" id="ARBA00003889"/>
    </source>
</evidence>
<protein>
    <recommendedName>
        <fullName evidence="16">Adenosylcobinamide kinase</fullName>
        <ecNumber evidence="8">2.7.1.156</ecNumber>
        <ecNumber evidence="9">2.7.7.62</ecNumber>
    </recommendedName>
    <alternativeName>
        <fullName evidence="17">Adenosylcobinamide-phosphate guanylyltransferase</fullName>
    </alternativeName>
</protein>
<dbReference type="GO" id="GO:0008820">
    <property type="term" value="F:cobinamide phosphate guanylyltransferase activity"/>
    <property type="evidence" value="ECO:0007669"/>
    <property type="project" value="UniProtKB-EC"/>
</dbReference>
<name>N1WNA8_9LEPT</name>
<comment type="pathway">
    <text evidence="6">Cofactor biosynthesis; adenosylcobalamin biosynthesis; adenosylcobalamin from cob(II)yrinate a,c-diamide: step 5/7.</text>
</comment>
<comment type="catalytic activity">
    <reaction evidence="3">
        <text>adenosylcob(III)inamide + GTP = adenosylcob(III)inamide phosphate + GDP + H(+)</text>
        <dbReference type="Rhea" id="RHEA:15765"/>
        <dbReference type="ChEBI" id="CHEBI:2480"/>
        <dbReference type="ChEBI" id="CHEBI:15378"/>
        <dbReference type="ChEBI" id="CHEBI:37565"/>
        <dbReference type="ChEBI" id="CHEBI:58189"/>
        <dbReference type="ChEBI" id="CHEBI:58502"/>
        <dbReference type="EC" id="2.7.1.156"/>
    </reaction>
</comment>
<dbReference type="InterPro" id="IPR003203">
    <property type="entry name" value="CobU/CobP"/>
</dbReference>
<comment type="caution">
    <text evidence="20">The sequence shown here is derived from an EMBL/GenBank/DDBJ whole genome shotgun (WGS) entry which is preliminary data.</text>
</comment>
<evidence type="ECO:0000256" key="19">
    <source>
        <dbReference type="PIRSR" id="PIRSR006135-2"/>
    </source>
</evidence>
<evidence type="ECO:0000256" key="2">
    <source>
        <dbReference type="ARBA" id="ARBA00000711"/>
    </source>
</evidence>
<evidence type="ECO:0000256" key="7">
    <source>
        <dbReference type="ARBA" id="ARBA00007490"/>
    </source>
</evidence>
<dbReference type="OrthoDB" id="9799422at2"/>
<keyword evidence="13" id="KW-0418">Kinase</keyword>
<evidence type="ECO:0000256" key="1">
    <source>
        <dbReference type="ARBA" id="ARBA00000312"/>
    </source>
</evidence>
<evidence type="ECO:0000256" key="5">
    <source>
        <dbReference type="ARBA" id="ARBA00004692"/>
    </source>
</evidence>
<comment type="function">
    <text evidence="4">Catalyzes ATP-dependent phosphorylation of adenosylcobinamide and addition of GMP to adenosylcobinamide phosphate.</text>
</comment>
<dbReference type="EC" id="2.7.7.62" evidence="9"/>
<dbReference type="PIRSF" id="PIRSF006135">
    <property type="entry name" value="CobU"/>
    <property type="match status" value="1"/>
</dbReference>
<dbReference type="Gene3D" id="3.40.50.300">
    <property type="entry name" value="P-loop containing nucleotide triphosphate hydrolases"/>
    <property type="match status" value="1"/>
</dbReference>
<dbReference type="GO" id="GO:0009236">
    <property type="term" value="P:cobalamin biosynthetic process"/>
    <property type="evidence" value="ECO:0007669"/>
    <property type="project" value="UniProtKB-UniPathway"/>
</dbReference>
<evidence type="ECO:0000256" key="15">
    <source>
        <dbReference type="ARBA" id="ARBA00023134"/>
    </source>
</evidence>
<keyword evidence="12 19" id="KW-0547">Nucleotide-binding</keyword>
<organism evidence="20 21">
    <name type="scientific">Leptospira weilii serovar Ranarum str. ICFT</name>
    <dbReference type="NCBI Taxonomy" id="1218598"/>
    <lineage>
        <taxon>Bacteria</taxon>
        <taxon>Pseudomonadati</taxon>
        <taxon>Spirochaetota</taxon>
        <taxon>Spirochaetia</taxon>
        <taxon>Leptospirales</taxon>
        <taxon>Leptospiraceae</taxon>
        <taxon>Leptospira</taxon>
    </lineage>
</organism>
<dbReference type="AlphaFoldDB" id="N1WNA8"/>
<comment type="catalytic activity">
    <reaction evidence="1">
        <text>adenosylcob(III)inamide + ATP = adenosylcob(III)inamide phosphate + ADP + H(+)</text>
        <dbReference type="Rhea" id="RHEA:15769"/>
        <dbReference type="ChEBI" id="CHEBI:2480"/>
        <dbReference type="ChEBI" id="CHEBI:15378"/>
        <dbReference type="ChEBI" id="CHEBI:30616"/>
        <dbReference type="ChEBI" id="CHEBI:58502"/>
        <dbReference type="ChEBI" id="CHEBI:456216"/>
        <dbReference type="EC" id="2.7.1.156"/>
    </reaction>
</comment>
<comment type="catalytic activity">
    <reaction evidence="2">
        <text>adenosylcob(III)inamide phosphate + GTP + H(+) = adenosylcob(III)inamide-GDP + diphosphate</text>
        <dbReference type="Rhea" id="RHEA:22712"/>
        <dbReference type="ChEBI" id="CHEBI:15378"/>
        <dbReference type="ChEBI" id="CHEBI:33019"/>
        <dbReference type="ChEBI" id="CHEBI:37565"/>
        <dbReference type="ChEBI" id="CHEBI:58502"/>
        <dbReference type="ChEBI" id="CHEBI:60487"/>
        <dbReference type="EC" id="2.7.7.62"/>
    </reaction>
</comment>
<evidence type="ECO:0000256" key="3">
    <source>
        <dbReference type="ARBA" id="ARBA00001522"/>
    </source>
</evidence>
<gene>
    <name evidence="20" type="ORF">LEP1GSC060_3890</name>
</gene>
<evidence type="ECO:0000256" key="17">
    <source>
        <dbReference type="ARBA" id="ARBA00030571"/>
    </source>
</evidence>
<dbReference type="GO" id="GO:0005525">
    <property type="term" value="F:GTP binding"/>
    <property type="evidence" value="ECO:0007669"/>
    <property type="project" value="UniProtKB-KW"/>
</dbReference>
<evidence type="ECO:0000256" key="8">
    <source>
        <dbReference type="ARBA" id="ARBA00012016"/>
    </source>
</evidence>
<feature type="active site" description="GMP-histidine intermediate" evidence="18">
    <location>
        <position position="50"/>
    </location>
</feature>
<evidence type="ECO:0000256" key="18">
    <source>
        <dbReference type="PIRSR" id="PIRSR006135-1"/>
    </source>
</evidence>
<dbReference type="RefSeq" id="WP_002999248.1">
    <property type="nucleotide sequence ID" value="NZ_AOHC02000021.1"/>
</dbReference>
<dbReference type="PANTHER" id="PTHR34848">
    <property type="match status" value="1"/>
</dbReference>
<reference evidence="20" key="1">
    <citation type="submission" date="2013-03" db="EMBL/GenBank/DDBJ databases">
        <authorList>
            <person name="Harkins D.M."/>
            <person name="Durkin A.S."/>
            <person name="Brinkac L.M."/>
            <person name="Haft D.H."/>
            <person name="Selengut J.D."/>
            <person name="Sanka R."/>
            <person name="DePew J."/>
            <person name="Purushe J."/>
            <person name="Hartskeerl R.A."/>
            <person name="Ahmed A."/>
            <person name="van der Linden H."/>
            <person name="Goris M.G.A."/>
            <person name="Vinetz J.M."/>
            <person name="Sutton G.G."/>
            <person name="Nierman W.C."/>
            <person name="Fouts D.E."/>
        </authorList>
    </citation>
    <scope>NUCLEOTIDE SEQUENCE [LARGE SCALE GENOMIC DNA]</scope>
    <source>
        <strain evidence="20">ICFT</strain>
    </source>
</reference>
<evidence type="ECO:0000256" key="12">
    <source>
        <dbReference type="ARBA" id="ARBA00022741"/>
    </source>
</evidence>
<keyword evidence="15 19" id="KW-0342">GTP-binding</keyword>
<keyword evidence="11" id="KW-0808">Transferase</keyword>
<dbReference type="STRING" id="1218598.LEP1GSC060_3890"/>
<proteinExistence type="inferred from homology"/>
<sequence length="189" mass="21780">MTEVILITGGCRSGKSGFALQLANKSEGQKYFVATCPVFDEEMNERILKHKKDRKDLSWETIEEEFNLLNVFESDRVWKRSVVVIDCLSLWINNLLYRAKIEKTEIEIEKYCSKLVQRIRKSEAESVIFVSSEVGLGLVPENKIGRIYRDLLGICNQTIAHNADSVYFMVSGIPLRIQENKFEIKGNRK</sequence>
<feature type="binding site" evidence="19">
    <location>
        <begin position="9"/>
        <end position="16"/>
    </location>
    <ligand>
        <name>GTP</name>
        <dbReference type="ChEBI" id="CHEBI:37565"/>
    </ligand>
</feature>
<evidence type="ECO:0000256" key="6">
    <source>
        <dbReference type="ARBA" id="ARBA00005159"/>
    </source>
</evidence>
<dbReference type="GO" id="GO:0005524">
    <property type="term" value="F:ATP binding"/>
    <property type="evidence" value="ECO:0007669"/>
    <property type="project" value="UniProtKB-KW"/>
</dbReference>
<dbReference type="EMBL" id="AOHC02000021">
    <property type="protein sequence ID" value="EMY78629.1"/>
    <property type="molecule type" value="Genomic_DNA"/>
</dbReference>
<accession>N1WNA8</accession>
<evidence type="ECO:0000313" key="20">
    <source>
        <dbReference type="EMBL" id="EMY78629.1"/>
    </source>
</evidence>
<evidence type="ECO:0000256" key="11">
    <source>
        <dbReference type="ARBA" id="ARBA00022679"/>
    </source>
</evidence>
<dbReference type="EC" id="2.7.1.156" evidence="8"/>
<comment type="pathway">
    <text evidence="5">Cofactor biosynthesis; adenosylcobalamin biosynthesis; adenosylcobalamin from cob(II)yrinate a,c-diamide: step 6/7.</text>
</comment>
<keyword evidence="10" id="KW-0169">Cobalamin biosynthesis</keyword>
<dbReference type="UniPathway" id="UPA00148">
    <property type="reaction ID" value="UER00236"/>
</dbReference>
<feature type="binding site" evidence="19">
    <location>
        <position position="63"/>
    </location>
    <ligand>
        <name>GTP</name>
        <dbReference type="ChEBI" id="CHEBI:37565"/>
    </ligand>
</feature>
<keyword evidence="14" id="KW-0067">ATP-binding</keyword>
<dbReference type="SUPFAM" id="SSF52540">
    <property type="entry name" value="P-loop containing nucleoside triphosphate hydrolases"/>
    <property type="match status" value="1"/>
</dbReference>
<dbReference type="CDD" id="cd00544">
    <property type="entry name" value="CobU"/>
    <property type="match status" value="1"/>
</dbReference>
<feature type="binding site" evidence="19">
    <location>
        <begin position="51"/>
        <end position="54"/>
    </location>
    <ligand>
        <name>GTP</name>
        <dbReference type="ChEBI" id="CHEBI:37565"/>
    </ligand>
</feature>
<dbReference type="GO" id="GO:0043752">
    <property type="term" value="F:adenosylcobinamide kinase activity"/>
    <property type="evidence" value="ECO:0007669"/>
    <property type="project" value="UniProtKB-EC"/>
</dbReference>
<evidence type="ECO:0000256" key="14">
    <source>
        <dbReference type="ARBA" id="ARBA00022840"/>
    </source>
</evidence>
<dbReference type="Proteomes" id="UP000012313">
    <property type="component" value="Unassembled WGS sequence"/>
</dbReference>
<comment type="similarity">
    <text evidence="7">Belongs to the CobU/CobP family.</text>
</comment>
<evidence type="ECO:0000256" key="10">
    <source>
        <dbReference type="ARBA" id="ARBA00022573"/>
    </source>
</evidence>
<evidence type="ECO:0000256" key="16">
    <source>
        <dbReference type="ARBA" id="ARBA00029570"/>
    </source>
</evidence>